<organism evidence="1 2">
    <name type="scientific">Staphylococcus agnetis</name>
    <dbReference type="NCBI Taxonomy" id="985762"/>
    <lineage>
        <taxon>Bacteria</taxon>
        <taxon>Bacillati</taxon>
        <taxon>Bacillota</taxon>
        <taxon>Bacilli</taxon>
        <taxon>Bacillales</taxon>
        <taxon>Staphylococcaceae</taxon>
        <taxon>Staphylococcus</taxon>
    </lineage>
</organism>
<accession>A0ABD7TTN8</accession>
<proteinExistence type="predicted"/>
<protein>
    <recommendedName>
        <fullName evidence="3">Transposase</fullName>
    </recommendedName>
</protein>
<sequence length="55" mass="6661">MNKHKATGHVENLNKNLRYKIWKSDEGIFLVDLQKNILSYLFPSGQAWQYFFHQY</sequence>
<dbReference type="AlphaFoldDB" id="A0ABD7TTN8"/>
<dbReference type="RefSeq" id="WP_262617691.1">
    <property type="nucleotide sequence ID" value="NZ_CP094808.1"/>
</dbReference>
<dbReference type="EMBL" id="CP094809">
    <property type="protein sequence ID" value="UXU56322.1"/>
    <property type="molecule type" value="Genomic_DNA"/>
</dbReference>
<evidence type="ECO:0000313" key="1">
    <source>
        <dbReference type="EMBL" id="UXU56322.1"/>
    </source>
</evidence>
<evidence type="ECO:0008006" key="3">
    <source>
        <dbReference type="Google" id="ProtNLM"/>
    </source>
</evidence>
<gene>
    <name evidence="1" type="ORF">MUA95_07015</name>
</gene>
<reference evidence="1" key="1">
    <citation type="submission" date="2022-03" db="EMBL/GenBank/DDBJ databases">
        <title>Comparative Genomics of East African Camel-Associated Staphylococcaceae spp.: Diversity and Inheritance of Traits Involved in Host-Pathogen Interactions.</title>
        <authorList>
            <person name="Akarsu H."/>
            <person name="Liljander A."/>
            <person name="Younan M."/>
            <person name="Brodard I."/>
            <person name="Glucks I."/>
            <person name="Labroussaa F."/>
            <person name="Overesch G."/>
            <person name="Kuhnert P."/>
            <person name="Perreten V."/>
            <person name="Drexler J.F."/>
            <person name="Corman V.M."/>
            <person name="Falquet L."/>
            <person name="Jores J."/>
        </authorList>
    </citation>
    <scope>NUCLEOTIDE SEQUENCE</scope>
    <source>
        <strain evidence="1">IVB6197</strain>
    </source>
</reference>
<name>A0ABD7TTN8_9STAP</name>
<dbReference type="Proteomes" id="UP001065705">
    <property type="component" value="Chromosome"/>
</dbReference>
<evidence type="ECO:0000313" key="2">
    <source>
        <dbReference type="Proteomes" id="UP001065705"/>
    </source>
</evidence>